<feature type="region of interest" description="Disordered" evidence="1">
    <location>
        <begin position="1"/>
        <end position="23"/>
    </location>
</feature>
<proteinExistence type="predicted"/>
<protein>
    <submittedName>
        <fullName evidence="2">Uncharacterized protein</fullName>
    </submittedName>
</protein>
<keyword evidence="3" id="KW-1185">Reference proteome</keyword>
<name>A0A835G1M0_SPOEX</name>
<organism evidence="2 3">
    <name type="scientific">Spodoptera exigua</name>
    <name type="common">Beet armyworm</name>
    <name type="synonym">Noctua fulgens</name>
    <dbReference type="NCBI Taxonomy" id="7107"/>
    <lineage>
        <taxon>Eukaryota</taxon>
        <taxon>Metazoa</taxon>
        <taxon>Ecdysozoa</taxon>
        <taxon>Arthropoda</taxon>
        <taxon>Hexapoda</taxon>
        <taxon>Insecta</taxon>
        <taxon>Pterygota</taxon>
        <taxon>Neoptera</taxon>
        <taxon>Endopterygota</taxon>
        <taxon>Lepidoptera</taxon>
        <taxon>Glossata</taxon>
        <taxon>Ditrysia</taxon>
        <taxon>Noctuoidea</taxon>
        <taxon>Noctuidae</taxon>
        <taxon>Amphipyrinae</taxon>
        <taxon>Spodoptera</taxon>
    </lineage>
</organism>
<dbReference type="AlphaFoldDB" id="A0A835G1M0"/>
<evidence type="ECO:0000313" key="2">
    <source>
        <dbReference type="EMBL" id="KAF9404543.1"/>
    </source>
</evidence>
<sequence length="163" mass="19106">MSERLKSEVENKQQEIDQLTMRLTSSSKSKERILALEEKVRKVEELRTQLEEQLLDERNKNLENEKQMRQQDLMKNQIAEVLMEAKEKAQQIIERATIEADRTVEVARHETKKAVSEASIELKMINQEAANYHTRILRLQNETSILMEDLLNKSSRLADQSLD</sequence>
<evidence type="ECO:0000313" key="3">
    <source>
        <dbReference type="Proteomes" id="UP000648187"/>
    </source>
</evidence>
<reference evidence="2" key="1">
    <citation type="submission" date="2020-08" db="EMBL/GenBank/DDBJ databases">
        <title>Spodoptera exigua strain:BAW_Kor-Di-RS1 Genome sequencing and assembly.</title>
        <authorList>
            <person name="Kim J."/>
            <person name="Nam H.Y."/>
            <person name="Kwon M."/>
            <person name="Choi J.H."/>
            <person name="Cho S.R."/>
            <person name="Kim G.-H."/>
        </authorList>
    </citation>
    <scope>NUCLEOTIDE SEQUENCE</scope>
    <source>
        <strain evidence="2">BAW_Kor-Di-RS1</strain>
        <tissue evidence="2">Whole-body</tissue>
    </source>
</reference>
<dbReference type="Proteomes" id="UP000648187">
    <property type="component" value="Unassembled WGS sequence"/>
</dbReference>
<gene>
    <name evidence="2" type="ORF">HW555_014289</name>
</gene>
<accession>A0A835G1M0</accession>
<feature type="compositionally biased region" description="Basic and acidic residues" evidence="1">
    <location>
        <begin position="1"/>
        <end position="15"/>
    </location>
</feature>
<dbReference type="EMBL" id="JACKWZ010000949">
    <property type="protein sequence ID" value="KAF9404543.1"/>
    <property type="molecule type" value="Genomic_DNA"/>
</dbReference>
<evidence type="ECO:0000256" key="1">
    <source>
        <dbReference type="SAM" id="MobiDB-lite"/>
    </source>
</evidence>
<comment type="caution">
    <text evidence="2">The sequence shown here is derived from an EMBL/GenBank/DDBJ whole genome shotgun (WGS) entry which is preliminary data.</text>
</comment>